<dbReference type="PANTHER" id="PTHR11692">
    <property type="entry name" value="BIFUNCTIONAL PURINE BIOSYNTHESIS PROTEIN PURH"/>
    <property type="match status" value="1"/>
</dbReference>
<evidence type="ECO:0000256" key="11">
    <source>
        <dbReference type="SAM" id="MobiDB-lite"/>
    </source>
</evidence>
<evidence type="ECO:0000256" key="1">
    <source>
        <dbReference type="ARBA" id="ARBA00004844"/>
    </source>
</evidence>
<comment type="caution">
    <text evidence="13">The sequence shown here is derived from an EMBL/GenBank/DDBJ whole genome shotgun (WGS) entry which is preliminary data.</text>
</comment>
<keyword evidence="7 10" id="KW-0511">Multifunctional enzyme</keyword>
<dbReference type="Gene3D" id="3.40.50.1380">
    <property type="entry name" value="Methylglyoxal synthase-like domain"/>
    <property type="match status" value="1"/>
</dbReference>
<evidence type="ECO:0000256" key="8">
    <source>
        <dbReference type="ARBA" id="ARBA00050488"/>
    </source>
</evidence>
<keyword evidence="4 10" id="KW-0808">Transferase</keyword>
<dbReference type="CDD" id="cd01421">
    <property type="entry name" value="IMPCH"/>
    <property type="match status" value="1"/>
</dbReference>
<feature type="region of interest" description="Disordered" evidence="11">
    <location>
        <begin position="205"/>
        <end position="226"/>
    </location>
</feature>
<organism evidence="13 14">
    <name type="scientific">Symbiobacterium thermophilum</name>
    <dbReference type="NCBI Taxonomy" id="2734"/>
    <lineage>
        <taxon>Bacteria</taxon>
        <taxon>Bacillati</taxon>
        <taxon>Bacillota</taxon>
        <taxon>Clostridia</taxon>
        <taxon>Eubacteriales</taxon>
        <taxon>Symbiobacteriaceae</taxon>
        <taxon>Symbiobacterium</taxon>
    </lineage>
</organism>
<dbReference type="NCBIfam" id="TIGR00355">
    <property type="entry name" value="purH"/>
    <property type="match status" value="1"/>
</dbReference>
<comment type="catalytic activity">
    <reaction evidence="9 10">
        <text>IMP + H2O = 5-formamido-1-(5-phospho-D-ribosyl)imidazole-4-carboxamide</text>
        <dbReference type="Rhea" id="RHEA:18445"/>
        <dbReference type="ChEBI" id="CHEBI:15377"/>
        <dbReference type="ChEBI" id="CHEBI:58053"/>
        <dbReference type="ChEBI" id="CHEBI:58467"/>
        <dbReference type="EC" id="3.5.4.10"/>
    </reaction>
</comment>
<dbReference type="SMART" id="SM00851">
    <property type="entry name" value="MGS"/>
    <property type="match status" value="1"/>
</dbReference>
<dbReference type="InterPro" id="IPR002695">
    <property type="entry name" value="PurH-like"/>
</dbReference>
<dbReference type="Proteomes" id="UP000732377">
    <property type="component" value="Unassembled WGS sequence"/>
</dbReference>
<dbReference type="PIRSF" id="PIRSF000414">
    <property type="entry name" value="AICARFT_IMPCHas"/>
    <property type="match status" value="1"/>
</dbReference>
<dbReference type="GO" id="GO:0004643">
    <property type="term" value="F:phosphoribosylaminoimidazolecarboxamide formyltransferase activity"/>
    <property type="evidence" value="ECO:0007669"/>
    <property type="project" value="UniProtKB-UniRule"/>
</dbReference>
<accession>A0A953LG20</accession>
<keyword evidence="6 10" id="KW-0378">Hydrolase</keyword>
<evidence type="ECO:0000259" key="12">
    <source>
        <dbReference type="PROSITE" id="PS51855"/>
    </source>
</evidence>
<dbReference type="GO" id="GO:0005829">
    <property type="term" value="C:cytosol"/>
    <property type="evidence" value="ECO:0007669"/>
    <property type="project" value="TreeGrafter"/>
</dbReference>
<evidence type="ECO:0000256" key="9">
    <source>
        <dbReference type="ARBA" id="ARBA00050687"/>
    </source>
</evidence>
<comment type="catalytic activity">
    <reaction evidence="8 10">
        <text>(6R)-10-formyltetrahydrofolate + 5-amino-1-(5-phospho-beta-D-ribosyl)imidazole-4-carboxamide = 5-formamido-1-(5-phospho-D-ribosyl)imidazole-4-carboxamide + (6S)-5,6,7,8-tetrahydrofolate</text>
        <dbReference type="Rhea" id="RHEA:22192"/>
        <dbReference type="ChEBI" id="CHEBI:57453"/>
        <dbReference type="ChEBI" id="CHEBI:58467"/>
        <dbReference type="ChEBI" id="CHEBI:58475"/>
        <dbReference type="ChEBI" id="CHEBI:195366"/>
        <dbReference type="EC" id="2.1.2.3"/>
    </reaction>
</comment>
<dbReference type="RefSeq" id="WP_273377507.1">
    <property type="nucleotide sequence ID" value="NZ_PIUK01000004.1"/>
</dbReference>
<dbReference type="PANTHER" id="PTHR11692:SF0">
    <property type="entry name" value="BIFUNCTIONAL PURINE BIOSYNTHESIS PROTEIN ATIC"/>
    <property type="match status" value="1"/>
</dbReference>
<dbReference type="InterPro" id="IPR016193">
    <property type="entry name" value="Cytidine_deaminase-like"/>
</dbReference>
<dbReference type="InterPro" id="IPR024051">
    <property type="entry name" value="AICAR_Tfase_dup_dom_sf"/>
</dbReference>
<sequence>MAVKRALISVYDKQGIVEFARGLVDLGIEVLSTGGTYRTLQGAGIPVREVAEVAGFPEILDGRVKSLQPQIHAGILAVRSNPTHMAQLAEHGIGLIDLVVVNLYPFRETVANPAVTLEEAIEKIDIGGPAMVRAAAKNYQDVGVVVNPARYPAVLAELRETGDLSLPTRFSLMLEAFQHTAAYDGAIAGWMATRGREIVGTRALGETAPERPIGADPGPQKPAAPSPFPDVLSLTFTKVQELRYGENPHQAAAFYSDGSDGGTVIARAKQLHGKELSFNNINDAHAALELVKEFEEPAAVAIKHANPCGVAVAPTIAEAFRKAYEADTVSIFGGIVALNRPCDRETAEALSKIFLEIVIAPAFAPEALEVLTRKKNLRLLAVGPIDRNPPSGFDMKRVGGGLLVQSWDAIAEDPVAWKPVTKAAPTPEQLRDLAFAMKVCKHVKSNAIVVARDGQTLGVGAGQMNRIDAARFALRQAGEKARGAVLASDAFFPFPDVVEAAGEAGIAAIVQPGGSIRDEESIARADELGLAMVFTGVRHFRH</sequence>
<dbReference type="SUPFAM" id="SSF53927">
    <property type="entry name" value="Cytidine deaminase-like"/>
    <property type="match status" value="1"/>
</dbReference>
<dbReference type="Pfam" id="PF01808">
    <property type="entry name" value="AICARFT_IMPCHas"/>
    <property type="match status" value="1"/>
</dbReference>
<proteinExistence type="inferred from homology"/>
<dbReference type="Gene3D" id="3.40.140.20">
    <property type="match status" value="2"/>
</dbReference>
<evidence type="ECO:0000256" key="7">
    <source>
        <dbReference type="ARBA" id="ARBA00023268"/>
    </source>
</evidence>
<dbReference type="FunFam" id="3.40.140.20:FF:000001">
    <property type="entry name" value="Bifunctional purine biosynthesis protein PurH"/>
    <property type="match status" value="1"/>
</dbReference>
<dbReference type="SUPFAM" id="SSF52335">
    <property type="entry name" value="Methylglyoxal synthase-like"/>
    <property type="match status" value="1"/>
</dbReference>
<evidence type="ECO:0000256" key="4">
    <source>
        <dbReference type="ARBA" id="ARBA00022679"/>
    </source>
</evidence>
<name>A0A953LG20_SYMTR</name>
<keyword evidence="5 10" id="KW-0658">Purine biosynthesis</keyword>
<evidence type="ECO:0000313" key="14">
    <source>
        <dbReference type="Proteomes" id="UP000732377"/>
    </source>
</evidence>
<evidence type="ECO:0000256" key="5">
    <source>
        <dbReference type="ARBA" id="ARBA00022755"/>
    </source>
</evidence>
<comment type="similarity">
    <text evidence="3 10">Belongs to the PurH family.</text>
</comment>
<dbReference type="GO" id="GO:0003937">
    <property type="term" value="F:IMP cyclohydrolase activity"/>
    <property type="evidence" value="ECO:0007669"/>
    <property type="project" value="UniProtKB-UniRule"/>
</dbReference>
<dbReference type="EMBL" id="PIUK01000004">
    <property type="protein sequence ID" value="MBY6274806.1"/>
    <property type="molecule type" value="Genomic_DNA"/>
</dbReference>
<gene>
    <name evidence="10 13" type="primary">purH</name>
    <name evidence="13" type="ORF">CWE10_01110</name>
</gene>
<comment type="pathway">
    <text evidence="1 10">Purine metabolism; IMP biosynthesis via de novo pathway; IMP from 5-formamido-1-(5-phospho-D-ribosyl)imidazole-4-carboxamide: step 1/1.</text>
</comment>
<feature type="domain" description="MGS-like" evidence="12">
    <location>
        <begin position="1"/>
        <end position="146"/>
    </location>
</feature>
<dbReference type="EC" id="2.1.2.3" evidence="10"/>
<dbReference type="EC" id="3.5.4.10" evidence="10"/>
<comment type="domain">
    <text evidence="10">The IMP cyclohydrolase activity resides in the N-terminal region.</text>
</comment>
<dbReference type="NCBIfam" id="NF002049">
    <property type="entry name" value="PRK00881.1"/>
    <property type="match status" value="1"/>
</dbReference>
<dbReference type="AlphaFoldDB" id="A0A953LG20"/>
<dbReference type="Pfam" id="PF02142">
    <property type="entry name" value="MGS"/>
    <property type="match status" value="1"/>
</dbReference>
<dbReference type="PROSITE" id="PS51855">
    <property type="entry name" value="MGS"/>
    <property type="match status" value="1"/>
</dbReference>
<dbReference type="InterPro" id="IPR011607">
    <property type="entry name" value="MGS-like_dom"/>
</dbReference>
<dbReference type="GO" id="GO:0006189">
    <property type="term" value="P:'de novo' IMP biosynthetic process"/>
    <property type="evidence" value="ECO:0007669"/>
    <property type="project" value="UniProtKB-UniRule"/>
</dbReference>
<evidence type="ECO:0000256" key="10">
    <source>
        <dbReference type="HAMAP-Rule" id="MF_00139"/>
    </source>
</evidence>
<comment type="pathway">
    <text evidence="2 10">Purine metabolism; IMP biosynthesis via de novo pathway; 5-formamido-1-(5-phospho-D-ribosyl)imidazole-4-carboxamide from 5-amino-1-(5-phospho-D-ribosyl)imidazole-4-carboxamide (10-formyl THF route): step 1/1.</text>
</comment>
<dbReference type="HAMAP" id="MF_00139">
    <property type="entry name" value="PurH"/>
    <property type="match status" value="1"/>
</dbReference>
<reference evidence="13" key="1">
    <citation type="submission" date="2017-11" db="EMBL/GenBank/DDBJ databases">
        <title>Three new genomes from thermophilic consortium.</title>
        <authorList>
            <person name="Quaggio R."/>
            <person name="Amgarten D."/>
            <person name="Setubal J.C."/>
        </authorList>
    </citation>
    <scope>NUCLEOTIDE SEQUENCE</scope>
    <source>
        <strain evidence="13">ZCTH01-B2</strain>
    </source>
</reference>
<dbReference type="SMART" id="SM00798">
    <property type="entry name" value="AICARFT_IMPCHas"/>
    <property type="match status" value="1"/>
</dbReference>
<evidence type="ECO:0000256" key="2">
    <source>
        <dbReference type="ARBA" id="ARBA00004954"/>
    </source>
</evidence>
<evidence type="ECO:0000256" key="6">
    <source>
        <dbReference type="ARBA" id="ARBA00022801"/>
    </source>
</evidence>
<protein>
    <recommendedName>
        <fullName evidence="10">Bifunctional purine biosynthesis protein PurH</fullName>
    </recommendedName>
    <domain>
        <recommendedName>
            <fullName evidence="10">Phosphoribosylaminoimidazolecarboxamide formyltransferase</fullName>
            <ecNumber evidence="10">2.1.2.3</ecNumber>
        </recommendedName>
        <alternativeName>
            <fullName evidence="10">AICAR transformylase</fullName>
        </alternativeName>
    </domain>
    <domain>
        <recommendedName>
            <fullName evidence="10">IMP cyclohydrolase</fullName>
            <ecNumber evidence="10">3.5.4.10</ecNumber>
        </recommendedName>
        <alternativeName>
            <fullName evidence="10">ATIC</fullName>
        </alternativeName>
        <alternativeName>
            <fullName evidence="10">IMP synthase</fullName>
        </alternativeName>
        <alternativeName>
            <fullName evidence="10">Inosinicase</fullName>
        </alternativeName>
    </domain>
</protein>
<dbReference type="FunFam" id="3.40.50.1380:FF:000001">
    <property type="entry name" value="Bifunctional purine biosynthesis protein PurH"/>
    <property type="match status" value="1"/>
</dbReference>
<evidence type="ECO:0000313" key="13">
    <source>
        <dbReference type="EMBL" id="MBY6274806.1"/>
    </source>
</evidence>
<dbReference type="FunFam" id="3.40.140.20:FF:000002">
    <property type="entry name" value="Bifunctional purine biosynthesis protein PurH"/>
    <property type="match status" value="1"/>
</dbReference>
<evidence type="ECO:0000256" key="3">
    <source>
        <dbReference type="ARBA" id="ARBA00007667"/>
    </source>
</evidence>
<dbReference type="InterPro" id="IPR036914">
    <property type="entry name" value="MGS-like_dom_sf"/>
</dbReference>